<comment type="function">
    <text evidence="2">PPIases accelerate the folding of proteins. It catalyzes the cis-trans isomerization of proline imidic peptide bonds in oligopeptides.</text>
</comment>
<organism evidence="4">
    <name type="scientific">Arundo donax</name>
    <name type="common">Giant reed</name>
    <name type="synonym">Donax arundinaceus</name>
    <dbReference type="NCBI Taxonomy" id="35708"/>
    <lineage>
        <taxon>Eukaryota</taxon>
        <taxon>Viridiplantae</taxon>
        <taxon>Streptophyta</taxon>
        <taxon>Embryophyta</taxon>
        <taxon>Tracheophyta</taxon>
        <taxon>Spermatophyta</taxon>
        <taxon>Magnoliopsida</taxon>
        <taxon>Liliopsida</taxon>
        <taxon>Poales</taxon>
        <taxon>Poaceae</taxon>
        <taxon>PACMAD clade</taxon>
        <taxon>Arundinoideae</taxon>
        <taxon>Arundineae</taxon>
        <taxon>Arundo</taxon>
    </lineage>
</organism>
<dbReference type="GO" id="GO:0016018">
    <property type="term" value="F:cyclosporin A binding"/>
    <property type="evidence" value="ECO:0007669"/>
    <property type="project" value="TreeGrafter"/>
</dbReference>
<keyword evidence="2" id="KW-0697">Rotamase</keyword>
<feature type="domain" description="PPIase cyclophilin-type" evidence="3">
    <location>
        <begin position="26"/>
        <end position="91"/>
    </location>
</feature>
<dbReference type="GO" id="GO:0003755">
    <property type="term" value="F:peptidyl-prolyl cis-trans isomerase activity"/>
    <property type="evidence" value="ECO:0007669"/>
    <property type="project" value="UniProtKB-UniRule"/>
</dbReference>
<protein>
    <recommendedName>
        <fullName evidence="2">Peptidyl-prolyl cis-trans isomerase</fullName>
        <shortName evidence="2">PPIase</shortName>
        <ecNumber evidence="2">5.2.1.8</ecNumber>
    </recommendedName>
</protein>
<reference evidence="4" key="2">
    <citation type="journal article" date="2015" name="Data Brief">
        <title>Shoot transcriptome of the giant reed, Arundo donax.</title>
        <authorList>
            <person name="Barrero R.A."/>
            <person name="Guerrero F.D."/>
            <person name="Moolhuijzen P."/>
            <person name="Goolsby J.A."/>
            <person name="Tidwell J."/>
            <person name="Bellgard S.E."/>
            <person name="Bellgard M.I."/>
        </authorList>
    </citation>
    <scope>NUCLEOTIDE SEQUENCE</scope>
    <source>
        <tissue evidence="4">Shoot tissue taken approximately 20 cm above the soil surface</tissue>
    </source>
</reference>
<dbReference type="Pfam" id="PF00160">
    <property type="entry name" value="Pro_isomerase"/>
    <property type="match status" value="1"/>
</dbReference>
<dbReference type="PRINTS" id="PR00153">
    <property type="entry name" value="CSAPPISMRASE"/>
</dbReference>
<evidence type="ECO:0000256" key="2">
    <source>
        <dbReference type="RuleBase" id="RU363019"/>
    </source>
</evidence>
<dbReference type="GO" id="GO:0006457">
    <property type="term" value="P:protein folding"/>
    <property type="evidence" value="ECO:0007669"/>
    <property type="project" value="TreeGrafter"/>
</dbReference>
<dbReference type="SUPFAM" id="SSF50891">
    <property type="entry name" value="Cyclophilin-like"/>
    <property type="match status" value="1"/>
</dbReference>
<sequence>MATHPDPPGEYKGVAAMPKIKNPHVFLDISISGSSAERITFELFANVVPKTAENFRALCTGERGLGASTNKLLHFRGTNIHHIVEGFVAQV</sequence>
<dbReference type="InterPro" id="IPR029000">
    <property type="entry name" value="Cyclophilin-like_dom_sf"/>
</dbReference>
<dbReference type="Gene3D" id="2.40.100.10">
    <property type="entry name" value="Cyclophilin-like"/>
    <property type="match status" value="1"/>
</dbReference>
<dbReference type="PANTHER" id="PTHR11071">
    <property type="entry name" value="PEPTIDYL-PROLYL CIS-TRANS ISOMERASE"/>
    <property type="match status" value="1"/>
</dbReference>
<comment type="catalytic activity">
    <reaction evidence="2">
        <text>[protein]-peptidylproline (omega=180) = [protein]-peptidylproline (omega=0)</text>
        <dbReference type="Rhea" id="RHEA:16237"/>
        <dbReference type="Rhea" id="RHEA-COMP:10747"/>
        <dbReference type="Rhea" id="RHEA-COMP:10748"/>
        <dbReference type="ChEBI" id="CHEBI:83833"/>
        <dbReference type="ChEBI" id="CHEBI:83834"/>
        <dbReference type="EC" id="5.2.1.8"/>
    </reaction>
</comment>
<evidence type="ECO:0000256" key="1">
    <source>
        <dbReference type="ARBA" id="ARBA00007365"/>
    </source>
</evidence>
<dbReference type="InterPro" id="IPR002130">
    <property type="entry name" value="Cyclophilin-type_PPIase_dom"/>
</dbReference>
<dbReference type="AlphaFoldDB" id="A0A0A9DQ08"/>
<reference evidence="4" key="1">
    <citation type="submission" date="2014-09" db="EMBL/GenBank/DDBJ databases">
        <authorList>
            <person name="Magalhaes I.L.F."/>
            <person name="Oliveira U."/>
            <person name="Santos F.R."/>
            <person name="Vidigal T.H.D.A."/>
            <person name="Brescovit A.D."/>
            <person name="Santos A.J."/>
        </authorList>
    </citation>
    <scope>NUCLEOTIDE SEQUENCE</scope>
    <source>
        <tissue evidence="4">Shoot tissue taken approximately 20 cm above the soil surface</tissue>
    </source>
</reference>
<evidence type="ECO:0000259" key="3">
    <source>
        <dbReference type="PROSITE" id="PS50072"/>
    </source>
</evidence>
<dbReference type="EMBL" id="GBRH01212028">
    <property type="protein sequence ID" value="JAD85867.1"/>
    <property type="molecule type" value="Transcribed_RNA"/>
</dbReference>
<keyword evidence="2" id="KW-0413">Isomerase</keyword>
<dbReference type="PROSITE" id="PS50072">
    <property type="entry name" value="CSA_PPIASE_2"/>
    <property type="match status" value="1"/>
</dbReference>
<accession>A0A0A9DQ08</accession>
<dbReference type="GO" id="GO:0005737">
    <property type="term" value="C:cytoplasm"/>
    <property type="evidence" value="ECO:0007669"/>
    <property type="project" value="TreeGrafter"/>
</dbReference>
<name>A0A0A9DQ08_ARUDO</name>
<proteinExistence type="inferred from homology"/>
<dbReference type="EC" id="5.2.1.8" evidence="2"/>
<evidence type="ECO:0000313" key="4">
    <source>
        <dbReference type="EMBL" id="JAD85867.1"/>
    </source>
</evidence>
<comment type="similarity">
    <text evidence="1 2">Belongs to the cyclophilin-type PPIase family.</text>
</comment>
<dbReference type="PANTHER" id="PTHR11071:SF561">
    <property type="entry name" value="PEPTIDYL-PROLYL CIS-TRANS ISOMERASE D-RELATED"/>
    <property type="match status" value="1"/>
</dbReference>